<gene>
    <name evidence="1" type="ORF">SLS60_011749</name>
</gene>
<reference evidence="1 2" key="1">
    <citation type="submission" date="2024-02" db="EMBL/GenBank/DDBJ databases">
        <title>De novo assembly and annotation of 12 fungi associated with fruit tree decline syndrome in Ontario, Canada.</title>
        <authorList>
            <person name="Sulman M."/>
            <person name="Ellouze W."/>
            <person name="Ilyukhin E."/>
        </authorList>
    </citation>
    <scope>NUCLEOTIDE SEQUENCE [LARGE SCALE GENOMIC DNA]</scope>
    <source>
        <strain evidence="1 2">M42-189</strain>
    </source>
</reference>
<accession>A0ABR3QHW6</accession>
<name>A0ABR3QHW6_9PLEO</name>
<dbReference type="Proteomes" id="UP001521785">
    <property type="component" value="Unassembled WGS sequence"/>
</dbReference>
<evidence type="ECO:0000313" key="1">
    <source>
        <dbReference type="EMBL" id="KAL1591750.1"/>
    </source>
</evidence>
<sequence>MARISRFVTAVGLAALKTREDSEPSPAVCHAYGMDFQGNGQYFQNSLSNDNFTFVEQFEGCNSDVAYNIIVDPKGTQSLCTETNLTPDYTNMLSTCPLLKSQLVSGSWSLIVISNNGDGSPLAAQRDFILSVGPQSTSTVTPTITATHATNPIVNQTITTTTTGTTFLNPSTITIPSATITPTITSTPSRVTSFSIKALLTLTVPVYAFDITKVTTTRTASCKLPTRPTSYDPHAVIVPTVGPVALANIIASIGLFRREEDKARFLQDRDSRLAPVRRAPDPQPLLVTETDTNKWVTSTVTSTGSPIVATITSGVTSLATLTPPAVTVLAGERTVDRVTVTAPTPTLTKTVYVIATVGTTTRTVDYVFTIRTTVTPSAVAEACTSAGGILG</sequence>
<comment type="caution">
    <text evidence="1">The sequence shown here is derived from an EMBL/GenBank/DDBJ whole genome shotgun (WGS) entry which is preliminary data.</text>
</comment>
<organism evidence="1 2">
    <name type="scientific">Paraconiothyrium brasiliense</name>
    <dbReference type="NCBI Taxonomy" id="300254"/>
    <lineage>
        <taxon>Eukaryota</taxon>
        <taxon>Fungi</taxon>
        <taxon>Dikarya</taxon>
        <taxon>Ascomycota</taxon>
        <taxon>Pezizomycotina</taxon>
        <taxon>Dothideomycetes</taxon>
        <taxon>Pleosporomycetidae</taxon>
        <taxon>Pleosporales</taxon>
        <taxon>Massarineae</taxon>
        <taxon>Didymosphaeriaceae</taxon>
        <taxon>Paraconiothyrium</taxon>
    </lineage>
</organism>
<evidence type="ECO:0000313" key="2">
    <source>
        <dbReference type="Proteomes" id="UP001521785"/>
    </source>
</evidence>
<protein>
    <submittedName>
        <fullName evidence="1">Uncharacterized protein</fullName>
    </submittedName>
</protein>
<dbReference type="EMBL" id="JAKJXO020000023">
    <property type="protein sequence ID" value="KAL1591750.1"/>
    <property type="molecule type" value="Genomic_DNA"/>
</dbReference>
<proteinExistence type="predicted"/>
<keyword evidence="2" id="KW-1185">Reference proteome</keyword>